<evidence type="ECO:0008006" key="3">
    <source>
        <dbReference type="Google" id="ProtNLM"/>
    </source>
</evidence>
<evidence type="ECO:0000313" key="1">
    <source>
        <dbReference type="EMBL" id="KUF17654.1"/>
    </source>
</evidence>
<reference evidence="1 2" key="1">
    <citation type="submission" date="2015-12" db="EMBL/GenBank/DDBJ databases">
        <title>Draft genome sequence of Streptomyces silvensis ATCC 53525, a producer of novel hormone antagonists.</title>
        <authorList>
            <person name="Johnston C.W."/>
            <person name="Li Y."/>
            <person name="Magarvey N.A."/>
        </authorList>
    </citation>
    <scope>NUCLEOTIDE SEQUENCE [LARGE SCALE GENOMIC DNA]</scope>
    <source>
        <strain evidence="1 2">ATCC 53525</strain>
    </source>
</reference>
<keyword evidence="2" id="KW-1185">Reference proteome</keyword>
<proteinExistence type="predicted"/>
<organism evidence="1 2">
    <name type="scientific">Streptomyces silvensis</name>
    <dbReference type="NCBI Taxonomy" id="1765722"/>
    <lineage>
        <taxon>Bacteria</taxon>
        <taxon>Bacillati</taxon>
        <taxon>Actinomycetota</taxon>
        <taxon>Actinomycetes</taxon>
        <taxon>Kitasatosporales</taxon>
        <taxon>Streptomycetaceae</taxon>
        <taxon>Streptomyces</taxon>
    </lineage>
</organism>
<dbReference type="AlphaFoldDB" id="A0A0W7X416"/>
<dbReference type="Proteomes" id="UP000054804">
    <property type="component" value="Unassembled WGS sequence"/>
</dbReference>
<protein>
    <recommendedName>
        <fullName evidence="3">Type II toxin-antitoxin system RelE/ParE family toxin</fullName>
    </recommendedName>
</protein>
<comment type="caution">
    <text evidence="1">The sequence shown here is derived from an EMBL/GenBank/DDBJ whole genome shotgun (WGS) entry which is preliminary data.</text>
</comment>
<evidence type="ECO:0000313" key="2">
    <source>
        <dbReference type="Proteomes" id="UP000054804"/>
    </source>
</evidence>
<gene>
    <name evidence="1" type="ORF">AT728_09625</name>
</gene>
<sequence length="89" mass="10006">MEDESTGWAWEYDPGDDWVAGGLHAPDREAVQVMASALTDLAAAGLTPDGRLDDDPNPLRLRTFSSGRILLWYQIVPHRERVYVVRINL</sequence>
<name>A0A0W7X416_9ACTN</name>
<dbReference type="EMBL" id="LOCL01000033">
    <property type="protein sequence ID" value="KUF17654.1"/>
    <property type="molecule type" value="Genomic_DNA"/>
</dbReference>
<dbReference type="STRING" id="1765722.AT728_09625"/>
<accession>A0A0W7X416</accession>